<dbReference type="GO" id="GO:0006412">
    <property type="term" value="P:translation"/>
    <property type="evidence" value="ECO:0007669"/>
    <property type="project" value="UniProtKB-UniRule"/>
</dbReference>
<feature type="active site" description="Charge relay system" evidence="8">
    <location>
        <position position="81"/>
    </location>
</feature>
<keyword evidence="3 8" id="KW-0547">Nucleotide-binding</keyword>
<feature type="domain" description="Amidase" evidence="9">
    <location>
        <begin position="26"/>
        <end position="466"/>
    </location>
</feature>
<feature type="active site" description="Charge relay system" evidence="8">
    <location>
        <position position="156"/>
    </location>
</feature>
<evidence type="ECO:0000259" key="9">
    <source>
        <dbReference type="Pfam" id="PF01425"/>
    </source>
</evidence>
<keyword evidence="2 8" id="KW-0436">Ligase</keyword>
<dbReference type="EMBL" id="FNCP01000039">
    <property type="protein sequence ID" value="SDI44322.1"/>
    <property type="molecule type" value="Genomic_DNA"/>
</dbReference>
<dbReference type="PROSITE" id="PS00571">
    <property type="entry name" value="AMIDASES"/>
    <property type="match status" value="1"/>
</dbReference>
<comment type="subunit">
    <text evidence="8">Heterotrimer of A, B and C subunits.</text>
</comment>
<evidence type="ECO:0000256" key="5">
    <source>
        <dbReference type="ARBA" id="ARBA00022917"/>
    </source>
</evidence>
<dbReference type="InterPro" id="IPR004412">
    <property type="entry name" value="GatA"/>
</dbReference>
<evidence type="ECO:0000256" key="2">
    <source>
        <dbReference type="ARBA" id="ARBA00022598"/>
    </source>
</evidence>
<dbReference type="EC" id="6.3.5.7" evidence="8"/>
<dbReference type="NCBIfam" id="TIGR00132">
    <property type="entry name" value="gatA"/>
    <property type="match status" value="1"/>
</dbReference>
<keyword evidence="11" id="KW-1185">Reference proteome</keyword>
<evidence type="ECO:0000256" key="3">
    <source>
        <dbReference type="ARBA" id="ARBA00022741"/>
    </source>
</evidence>
<dbReference type="RefSeq" id="WP_092335649.1">
    <property type="nucleotide sequence ID" value="NZ_FNCP01000039.1"/>
</dbReference>
<dbReference type="GO" id="GO:0030956">
    <property type="term" value="C:glutamyl-tRNA(Gln) amidotransferase complex"/>
    <property type="evidence" value="ECO:0007669"/>
    <property type="project" value="InterPro"/>
</dbReference>
<evidence type="ECO:0000256" key="6">
    <source>
        <dbReference type="ARBA" id="ARBA00025295"/>
    </source>
</evidence>
<evidence type="ECO:0000256" key="1">
    <source>
        <dbReference type="ARBA" id="ARBA00008069"/>
    </source>
</evidence>
<comment type="function">
    <text evidence="6 8">Allows the formation of correctly charged Gln-tRNA(Gln) through the transamidation of misacylated Glu-tRNA(Gln) in organisms which lack glutaminyl-tRNA synthetase. The reaction takes place in the presence of glutamine and ATP through an activated gamma-phospho-Glu-tRNA(Gln).</text>
</comment>
<dbReference type="AlphaFoldDB" id="A0A1G8KLR5"/>
<evidence type="ECO:0000256" key="4">
    <source>
        <dbReference type="ARBA" id="ARBA00022840"/>
    </source>
</evidence>
<dbReference type="HAMAP" id="MF_00120">
    <property type="entry name" value="GatA"/>
    <property type="match status" value="1"/>
</dbReference>
<sequence>MESVTIGKSVSELHELLLHKEISSTELTKAYIDRIKSVDPALQAYLTVLEEEALAQAADVDEKISQGQALKPLEGIPMALKDNMCTEGIRTSCASKMLENFYPPYNATVTERLRAAGTILLGKLNMDEFAMGSSTENSYFAKTRNPWNLECVPGGSSGGSAVAVAGDEAAFTLGSDTGGSIRQPAAFCGVVGMKPTYGAVSRLGLIAFASSLDQIGPFTKTVRDNALVMNAIAGHDPLDSTSVPIEAPDYTKFLVNDIKGLKIGIPREYFGAGIDPEVAKGIQAGIQTLIDLGAEVAECSLPHTEYAIPAYYLIATAEASSNLARYDGVRYGYRADADDVLGMFKKTRAEGFGQEVKRRIMLGTYALSSGYYDAYYLKAQKVRTLIKQDFDKAFEKFDVLLSPTAPTSAFKFGEKSADPLAMYLSDITTVPINLAGIPAISIPAGFVNGLPIGMQLMGKAFGEGSLYRVAYTFEQNTNYHTLKPNLSREVLTGGSR</sequence>
<dbReference type="GO" id="GO:0050567">
    <property type="term" value="F:glutaminyl-tRNA synthase (glutamine-hydrolyzing) activity"/>
    <property type="evidence" value="ECO:0007669"/>
    <property type="project" value="UniProtKB-UniRule"/>
</dbReference>
<dbReference type="OrthoDB" id="9811471at2"/>
<keyword evidence="10" id="KW-0808">Transferase</keyword>
<organism evidence="10 11">
    <name type="scientific">Desulfosporosinus hippei DSM 8344</name>
    <dbReference type="NCBI Taxonomy" id="1121419"/>
    <lineage>
        <taxon>Bacteria</taxon>
        <taxon>Bacillati</taxon>
        <taxon>Bacillota</taxon>
        <taxon>Clostridia</taxon>
        <taxon>Eubacteriales</taxon>
        <taxon>Desulfitobacteriaceae</taxon>
        <taxon>Desulfosporosinus</taxon>
    </lineage>
</organism>
<dbReference type="InterPro" id="IPR023631">
    <property type="entry name" value="Amidase_dom"/>
</dbReference>
<dbReference type="PIRSF" id="PIRSF001221">
    <property type="entry name" value="Amidase_fungi"/>
    <property type="match status" value="1"/>
</dbReference>
<dbReference type="GO" id="GO:0016740">
    <property type="term" value="F:transferase activity"/>
    <property type="evidence" value="ECO:0007669"/>
    <property type="project" value="UniProtKB-KW"/>
</dbReference>
<dbReference type="PANTHER" id="PTHR11895:SF151">
    <property type="entry name" value="GLUTAMYL-TRNA(GLN) AMIDOTRANSFERASE SUBUNIT A"/>
    <property type="match status" value="1"/>
</dbReference>
<dbReference type="GO" id="GO:0005524">
    <property type="term" value="F:ATP binding"/>
    <property type="evidence" value="ECO:0007669"/>
    <property type="project" value="UniProtKB-KW"/>
</dbReference>
<protein>
    <recommendedName>
        <fullName evidence="8">Glutamyl-tRNA(Gln) amidotransferase subunit A</fullName>
        <shortName evidence="8">Glu-ADT subunit A</shortName>
        <ecNumber evidence="8">6.3.5.7</ecNumber>
    </recommendedName>
</protein>
<proteinExistence type="inferred from homology"/>
<name>A0A1G8KLR5_9FIRM</name>
<dbReference type="PANTHER" id="PTHR11895">
    <property type="entry name" value="TRANSAMIDASE"/>
    <property type="match status" value="1"/>
</dbReference>
<gene>
    <name evidence="8" type="primary">gatA</name>
    <name evidence="10" type="ORF">SAMN05443529_13922</name>
</gene>
<dbReference type="InterPro" id="IPR000120">
    <property type="entry name" value="Amidase"/>
</dbReference>
<dbReference type="STRING" id="1121419.SAMN05443529_13922"/>
<feature type="active site" description="Acyl-ester intermediate" evidence="8">
    <location>
        <position position="180"/>
    </location>
</feature>
<evidence type="ECO:0000313" key="10">
    <source>
        <dbReference type="EMBL" id="SDI44322.1"/>
    </source>
</evidence>
<comment type="catalytic activity">
    <reaction evidence="7 8">
        <text>L-glutamyl-tRNA(Gln) + L-glutamine + ATP + H2O = L-glutaminyl-tRNA(Gln) + L-glutamate + ADP + phosphate + H(+)</text>
        <dbReference type="Rhea" id="RHEA:17521"/>
        <dbReference type="Rhea" id="RHEA-COMP:9681"/>
        <dbReference type="Rhea" id="RHEA-COMP:9684"/>
        <dbReference type="ChEBI" id="CHEBI:15377"/>
        <dbReference type="ChEBI" id="CHEBI:15378"/>
        <dbReference type="ChEBI" id="CHEBI:29985"/>
        <dbReference type="ChEBI" id="CHEBI:30616"/>
        <dbReference type="ChEBI" id="CHEBI:43474"/>
        <dbReference type="ChEBI" id="CHEBI:58359"/>
        <dbReference type="ChEBI" id="CHEBI:78520"/>
        <dbReference type="ChEBI" id="CHEBI:78521"/>
        <dbReference type="ChEBI" id="CHEBI:456216"/>
        <dbReference type="EC" id="6.3.5.7"/>
    </reaction>
</comment>
<comment type="similarity">
    <text evidence="1 8">Belongs to the amidase family. GatA subfamily.</text>
</comment>
<accession>A0A1G8KLR5</accession>
<dbReference type="InterPro" id="IPR036928">
    <property type="entry name" value="AS_sf"/>
</dbReference>
<reference evidence="11" key="1">
    <citation type="submission" date="2016-10" db="EMBL/GenBank/DDBJ databases">
        <authorList>
            <person name="Varghese N."/>
            <person name="Submissions S."/>
        </authorList>
    </citation>
    <scope>NUCLEOTIDE SEQUENCE [LARGE SCALE GENOMIC DNA]</scope>
    <source>
        <strain evidence="11">DSM 8344</strain>
    </source>
</reference>
<evidence type="ECO:0000256" key="7">
    <source>
        <dbReference type="ARBA" id="ARBA00047407"/>
    </source>
</evidence>
<dbReference type="InterPro" id="IPR020556">
    <property type="entry name" value="Amidase_CS"/>
</dbReference>
<keyword evidence="5 8" id="KW-0648">Protein biosynthesis</keyword>
<dbReference type="Pfam" id="PF01425">
    <property type="entry name" value="Amidase"/>
    <property type="match status" value="1"/>
</dbReference>
<evidence type="ECO:0000313" key="11">
    <source>
        <dbReference type="Proteomes" id="UP000198656"/>
    </source>
</evidence>
<dbReference type="Proteomes" id="UP000198656">
    <property type="component" value="Unassembled WGS sequence"/>
</dbReference>
<dbReference type="Gene3D" id="3.90.1300.10">
    <property type="entry name" value="Amidase signature (AS) domain"/>
    <property type="match status" value="1"/>
</dbReference>
<keyword evidence="4 8" id="KW-0067">ATP-binding</keyword>
<dbReference type="SUPFAM" id="SSF75304">
    <property type="entry name" value="Amidase signature (AS) enzymes"/>
    <property type="match status" value="1"/>
</dbReference>
<evidence type="ECO:0000256" key="8">
    <source>
        <dbReference type="HAMAP-Rule" id="MF_00120"/>
    </source>
</evidence>